<dbReference type="OMA" id="YEGLGWA"/>
<dbReference type="SUPFAM" id="SSF47323">
    <property type="entry name" value="Anticodon-binding domain of a subclass of class I aminoacyl-tRNA synthetases"/>
    <property type="match status" value="1"/>
</dbReference>
<proteinExistence type="predicted"/>
<comment type="caution">
    <text evidence="14">The sequence shown here is derived from an EMBL/GenBank/DDBJ whole genome shotgun (WGS) entry which is preliminary data.</text>
</comment>
<dbReference type="PANTHER" id="PTHR10890">
    <property type="entry name" value="CYSTEINYL-TRNA SYNTHETASE"/>
    <property type="match status" value="1"/>
</dbReference>
<dbReference type="Gene3D" id="1.20.120.1910">
    <property type="entry name" value="Cysteine-tRNA ligase, C-terminal anti-codon recognition domain"/>
    <property type="match status" value="1"/>
</dbReference>
<keyword evidence="4" id="KW-0479">Metal-binding</keyword>
<keyword evidence="3" id="KW-0436">Ligase</keyword>
<evidence type="ECO:0000259" key="13">
    <source>
        <dbReference type="Pfam" id="PF01406"/>
    </source>
</evidence>
<evidence type="ECO:0000256" key="6">
    <source>
        <dbReference type="ARBA" id="ARBA00022833"/>
    </source>
</evidence>
<keyword evidence="5" id="KW-0547">Nucleotide-binding</keyword>
<dbReference type="FunCoup" id="A0A151Z718">
    <property type="interactions" value="837"/>
</dbReference>
<name>A0A151Z718_TIELA</name>
<feature type="compositionally biased region" description="Basic and acidic residues" evidence="12">
    <location>
        <begin position="462"/>
        <end position="474"/>
    </location>
</feature>
<accession>A0A151Z718</accession>
<evidence type="ECO:0000256" key="9">
    <source>
        <dbReference type="ARBA" id="ARBA00023146"/>
    </source>
</evidence>
<dbReference type="STRING" id="361077.A0A151Z718"/>
<dbReference type="InParanoid" id="A0A151Z718"/>
<evidence type="ECO:0000256" key="3">
    <source>
        <dbReference type="ARBA" id="ARBA00022598"/>
    </source>
</evidence>
<gene>
    <name evidence="14" type="ORF">DLAC_09725</name>
</gene>
<dbReference type="Pfam" id="PF01406">
    <property type="entry name" value="tRNA-synt_1e"/>
    <property type="match status" value="1"/>
</dbReference>
<dbReference type="GO" id="GO:0046872">
    <property type="term" value="F:metal ion binding"/>
    <property type="evidence" value="ECO:0007669"/>
    <property type="project" value="UniProtKB-KW"/>
</dbReference>
<protein>
    <recommendedName>
        <fullName evidence="2">cysteine--tRNA ligase</fullName>
        <ecNumber evidence="2">6.1.1.16</ecNumber>
    </recommendedName>
    <alternativeName>
        <fullName evidence="10">Cysteinyl-tRNA synthetase</fullName>
    </alternativeName>
</protein>
<dbReference type="InterPro" id="IPR009080">
    <property type="entry name" value="tRNAsynth_Ia_anticodon-bd"/>
</dbReference>
<reference evidence="14 15" key="1">
    <citation type="submission" date="2015-12" db="EMBL/GenBank/DDBJ databases">
        <title>Dictyostelia acquired genes for synthesis and detection of signals that induce cell-type specialization by lateral gene transfer from prokaryotes.</title>
        <authorList>
            <person name="Gloeckner G."/>
            <person name="Schaap P."/>
        </authorList>
    </citation>
    <scope>NUCLEOTIDE SEQUENCE [LARGE SCALE GENOMIC DNA]</scope>
    <source>
        <strain evidence="14 15">TK</strain>
    </source>
</reference>
<keyword evidence="11" id="KW-0175">Coiled coil</keyword>
<dbReference type="InterPro" id="IPR024909">
    <property type="entry name" value="Cys-tRNA/MSH_ligase"/>
</dbReference>
<evidence type="ECO:0000256" key="8">
    <source>
        <dbReference type="ARBA" id="ARBA00022917"/>
    </source>
</evidence>
<feature type="coiled-coil region" evidence="11">
    <location>
        <begin position="417"/>
        <end position="444"/>
    </location>
</feature>
<evidence type="ECO:0000256" key="4">
    <source>
        <dbReference type="ARBA" id="ARBA00022723"/>
    </source>
</evidence>
<keyword evidence="15" id="KW-1185">Reference proteome</keyword>
<evidence type="ECO:0000313" key="14">
    <source>
        <dbReference type="EMBL" id="KYQ89756.1"/>
    </source>
</evidence>
<dbReference type="InterPro" id="IPR032678">
    <property type="entry name" value="tRNA-synt_1_cat_dom"/>
</dbReference>
<keyword evidence="8" id="KW-0648">Protein biosynthesis</keyword>
<dbReference type="OrthoDB" id="438179at2759"/>
<evidence type="ECO:0000256" key="5">
    <source>
        <dbReference type="ARBA" id="ARBA00022741"/>
    </source>
</evidence>
<keyword evidence="9 14" id="KW-0030">Aminoacyl-tRNA synthetase</keyword>
<dbReference type="GO" id="GO:0005737">
    <property type="term" value="C:cytoplasm"/>
    <property type="evidence" value="ECO:0007669"/>
    <property type="project" value="TreeGrafter"/>
</dbReference>
<evidence type="ECO:0000256" key="2">
    <source>
        <dbReference type="ARBA" id="ARBA00012832"/>
    </source>
</evidence>
<dbReference type="EMBL" id="LODT01000039">
    <property type="protein sequence ID" value="KYQ89756.1"/>
    <property type="molecule type" value="Genomic_DNA"/>
</dbReference>
<dbReference type="FunFam" id="3.40.50.620:FF:000186">
    <property type="entry name" value="Putative Cysteinyl-tRNA synthetase"/>
    <property type="match status" value="1"/>
</dbReference>
<dbReference type="EC" id="6.1.1.16" evidence="2"/>
<evidence type="ECO:0000256" key="12">
    <source>
        <dbReference type="SAM" id="MobiDB-lite"/>
    </source>
</evidence>
<dbReference type="GO" id="GO:0006423">
    <property type="term" value="P:cysteinyl-tRNA aminoacylation"/>
    <property type="evidence" value="ECO:0007669"/>
    <property type="project" value="InterPro"/>
</dbReference>
<evidence type="ECO:0000256" key="7">
    <source>
        <dbReference type="ARBA" id="ARBA00022840"/>
    </source>
</evidence>
<evidence type="ECO:0000256" key="1">
    <source>
        <dbReference type="ARBA" id="ARBA00001947"/>
    </source>
</evidence>
<sequence length="507" mass="57646">MKALNVLPPDALTRVTEYVPQIVDYVQKIIDNGYAYESQGSVYFDTQAYQKDHFYGKLEPNSVGDAKLQADGEGALSILSDKRHPSDFALWKRSKEGEPTWDSKWGAGRPGWHIECSAMASDILGQQIDIHSGGEDLKFPHHDNELAQSEAYYNNKQWINYFIHSGHLHINGQKMAKSLKNFTTIQDALSKYSARQIRILFLMHKYDKTLSYSPESMQNAGEMEKTFTEFFHKVKSLIRENPINLPQFWTQDEKDLNEMLQKTKAVVHDALLDNFDTREVFLALAALVNNTNAYIAKKLQESNARVAVIQTIAEYITFIFNTFGLVDGQTTIGFGMEGGSSVEDSLKPILDALVKFRASVRSNAITKDTTAILKTCDELRDEILPLLGVRLDDKAASSNGGAVWKFENVETLKKEMELKKEIEANKLAKKLEQQKKEQEKFELSKVPPQQLFVQQKDKFSQFDDKGIPTHDATGKEISASQKKKLVKEYEEQNKNHQKYLATLEKTK</sequence>
<dbReference type="Proteomes" id="UP000076078">
    <property type="component" value="Unassembled WGS sequence"/>
</dbReference>
<evidence type="ECO:0000313" key="15">
    <source>
        <dbReference type="Proteomes" id="UP000076078"/>
    </source>
</evidence>
<dbReference type="AlphaFoldDB" id="A0A151Z718"/>
<dbReference type="GO" id="GO:0005524">
    <property type="term" value="F:ATP binding"/>
    <property type="evidence" value="ECO:0007669"/>
    <property type="project" value="UniProtKB-KW"/>
</dbReference>
<dbReference type="Gene3D" id="3.40.50.620">
    <property type="entry name" value="HUPs"/>
    <property type="match status" value="1"/>
</dbReference>
<dbReference type="GO" id="GO:0004817">
    <property type="term" value="F:cysteine-tRNA ligase activity"/>
    <property type="evidence" value="ECO:0007669"/>
    <property type="project" value="UniProtKB-EC"/>
</dbReference>
<dbReference type="NCBIfam" id="TIGR00435">
    <property type="entry name" value="cysS"/>
    <property type="match status" value="1"/>
</dbReference>
<evidence type="ECO:0000256" key="11">
    <source>
        <dbReference type="SAM" id="Coils"/>
    </source>
</evidence>
<dbReference type="InterPro" id="IPR015803">
    <property type="entry name" value="Cys-tRNA-ligase"/>
</dbReference>
<dbReference type="SUPFAM" id="SSF52374">
    <property type="entry name" value="Nucleotidylyl transferase"/>
    <property type="match status" value="1"/>
</dbReference>
<feature type="domain" description="tRNA synthetases class I catalytic" evidence="13">
    <location>
        <begin position="1"/>
        <end position="220"/>
    </location>
</feature>
<keyword evidence="6" id="KW-0862">Zinc</keyword>
<dbReference type="PANTHER" id="PTHR10890:SF3">
    <property type="entry name" value="CYSTEINE--TRNA LIGASE, CYTOPLASMIC"/>
    <property type="match status" value="1"/>
</dbReference>
<comment type="cofactor">
    <cofactor evidence="1">
        <name>Zn(2+)</name>
        <dbReference type="ChEBI" id="CHEBI:29105"/>
    </cofactor>
</comment>
<keyword evidence="7" id="KW-0067">ATP-binding</keyword>
<organism evidence="14 15">
    <name type="scientific">Tieghemostelium lacteum</name>
    <name type="common">Slime mold</name>
    <name type="synonym">Dictyostelium lacteum</name>
    <dbReference type="NCBI Taxonomy" id="361077"/>
    <lineage>
        <taxon>Eukaryota</taxon>
        <taxon>Amoebozoa</taxon>
        <taxon>Evosea</taxon>
        <taxon>Eumycetozoa</taxon>
        <taxon>Dictyostelia</taxon>
        <taxon>Dictyosteliales</taxon>
        <taxon>Raperosteliaceae</taxon>
        <taxon>Tieghemostelium</taxon>
    </lineage>
</organism>
<feature type="region of interest" description="Disordered" evidence="12">
    <location>
        <begin position="462"/>
        <end position="481"/>
    </location>
</feature>
<dbReference type="InterPro" id="IPR014729">
    <property type="entry name" value="Rossmann-like_a/b/a_fold"/>
</dbReference>
<evidence type="ECO:0000256" key="10">
    <source>
        <dbReference type="ARBA" id="ARBA00031499"/>
    </source>
</evidence>